<protein>
    <recommendedName>
        <fullName evidence="3">ABC-type glycine betaine transport system substrate-binding domain-containing protein</fullName>
    </recommendedName>
</protein>
<organism evidence="4 5">
    <name type="scientific">Rhizoclosmatium globosum</name>
    <dbReference type="NCBI Taxonomy" id="329046"/>
    <lineage>
        <taxon>Eukaryota</taxon>
        <taxon>Fungi</taxon>
        <taxon>Fungi incertae sedis</taxon>
        <taxon>Chytridiomycota</taxon>
        <taxon>Chytridiomycota incertae sedis</taxon>
        <taxon>Chytridiomycetes</taxon>
        <taxon>Chytridiales</taxon>
        <taxon>Chytriomycetaceae</taxon>
        <taxon>Rhizoclosmatium</taxon>
    </lineage>
</organism>
<feature type="transmembrane region" description="Helical" evidence="2">
    <location>
        <begin position="738"/>
        <end position="759"/>
    </location>
</feature>
<gene>
    <name evidence="4" type="ORF">BCR33DRAFT_713681</name>
</gene>
<feature type="transmembrane region" description="Helical" evidence="2">
    <location>
        <begin position="579"/>
        <end position="600"/>
    </location>
</feature>
<keyword evidence="2" id="KW-1133">Transmembrane helix</keyword>
<feature type="region of interest" description="Disordered" evidence="1">
    <location>
        <begin position="909"/>
        <end position="935"/>
    </location>
</feature>
<feature type="domain" description="ABC-type glycine betaine transport system substrate-binding" evidence="3">
    <location>
        <begin position="236"/>
        <end position="359"/>
    </location>
</feature>
<evidence type="ECO:0000313" key="5">
    <source>
        <dbReference type="Proteomes" id="UP000193642"/>
    </source>
</evidence>
<feature type="transmembrane region" description="Helical" evidence="2">
    <location>
        <begin position="819"/>
        <end position="840"/>
    </location>
</feature>
<dbReference type="GO" id="GO:0022857">
    <property type="term" value="F:transmembrane transporter activity"/>
    <property type="evidence" value="ECO:0007669"/>
    <property type="project" value="InterPro"/>
</dbReference>
<evidence type="ECO:0000256" key="2">
    <source>
        <dbReference type="SAM" id="Phobius"/>
    </source>
</evidence>
<feature type="region of interest" description="Disordered" evidence="1">
    <location>
        <begin position="861"/>
        <end position="885"/>
    </location>
</feature>
<keyword evidence="2" id="KW-0472">Membrane</keyword>
<dbReference type="SUPFAM" id="SSF57184">
    <property type="entry name" value="Growth factor receptor domain"/>
    <property type="match status" value="1"/>
</dbReference>
<dbReference type="InterPro" id="IPR009030">
    <property type="entry name" value="Growth_fac_rcpt_cys_sf"/>
</dbReference>
<evidence type="ECO:0000313" key="4">
    <source>
        <dbReference type="EMBL" id="ORY49310.1"/>
    </source>
</evidence>
<evidence type="ECO:0000256" key="1">
    <source>
        <dbReference type="SAM" id="MobiDB-lite"/>
    </source>
</evidence>
<name>A0A1Y2CQK7_9FUNG</name>
<feature type="transmembrane region" description="Helical" evidence="2">
    <location>
        <begin position="497"/>
        <end position="516"/>
    </location>
</feature>
<keyword evidence="2" id="KW-0812">Transmembrane</keyword>
<dbReference type="InterPro" id="IPR007210">
    <property type="entry name" value="ABC_Gly_betaine_transp_sub-bd"/>
</dbReference>
<proteinExistence type="predicted"/>
<comment type="caution">
    <text evidence="4">The sequence shown here is derived from an EMBL/GenBank/DDBJ whole genome shotgun (WGS) entry which is preliminary data.</text>
</comment>
<feature type="compositionally biased region" description="Polar residues" evidence="1">
    <location>
        <begin position="909"/>
        <end position="927"/>
    </location>
</feature>
<evidence type="ECO:0000259" key="3">
    <source>
        <dbReference type="Pfam" id="PF04069"/>
    </source>
</evidence>
<dbReference type="EMBL" id="MCGO01000009">
    <property type="protein sequence ID" value="ORY49310.1"/>
    <property type="molecule type" value="Genomic_DNA"/>
</dbReference>
<dbReference type="OrthoDB" id="2154046at2759"/>
<dbReference type="Pfam" id="PF04069">
    <property type="entry name" value="OpuAC"/>
    <property type="match status" value="1"/>
</dbReference>
<sequence>MSNCFSSLLAHSCSGATPPPPPLLAAADPVVYNWTKFNVDTNSSSFYNGPPCHLAHNTLGWDQLALPDGSLFTASKRPIVVCKLTAFVFQYILEAMGIVVRRIQYILGIEFYNNIVDFEMEISCHQLGCHWVHLSYNKGIGLYFPTHLMEKYPDWNLDFWRSLLNPERRSAFPASGTGPICGGNPGPCINGTYVPKQCQLLNSSCIEMWHIDQSYSTNIYSRLIDGLELPVTINFLGGLATAFSILTDSLAKKKDILFYFYTPSTVVATNNLTKVLFPSNNPTEYSAFTKDRSKPLTTDPESIILQKLMSPRFAADFPEISNLATRYQIDSDSMTAMLKRMGGVPAVSAPQAACEWIQQNQQTWTSWVPPVPTSVVSCPVGQGRYLIGASYACISCPKDTYNWNTNNTKECTACPDNFDCPGGSTVNVLEGLWMPAPTGTSPVSYVCPLHDSCCNEHSCPPLSCAPQFKGTLCTECDTPGQYLWGGTCHYCGAGGGLSFYATIIIAFICAFGLLLLPYEEAPTVELLFFYFQVARYTFESQVNGILKVPGISTFLAITSLNVDGFVSDCPLPIAGIQKLLFRFFLPTLILAYIVLIYFGLRSLQTRFPRVNEVLMRYAPYHLRGESVSLICFRAVIIVLTFIVMPLVDSSLMLLQCTTIEGKYVLSQVPQVECFGSQHAPAAALAIIIIIIMLGALPVLLGFTLYKLNLNNQIKYEDEGLTPIQKLFQCLYIIFKPEMYYMMPITILEKGVVSILFAMMAKYDNWVQTNTYIMALTVLCGTRIYWQPFANHLEAYLNREIALGILAMIALRQYTDAYGVTPLTLIEIGIAIFLPPCFHLMRWTRENYHKHKDTIHQALSKAGSSLGSKSTRSQTQSTTISQTASAVNQQRSKLGLKGSVDKLNIGTRSTLRSGNLSRKPSLSPTEVSPLNPDRLE</sequence>
<dbReference type="PANTHER" id="PTHR11319:SF35">
    <property type="entry name" value="OUTER MEMBRANE PROTEIN PMPC-RELATED"/>
    <property type="match status" value="1"/>
</dbReference>
<keyword evidence="5" id="KW-1185">Reference proteome</keyword>
<dbReference type="GO" id="GO:0043190">
    <property type="term" value="C:ATP-binding cassette (ABC) transporter complex"/>
    <property type="evidence" value="ECO:0007669"/>
    <property type="project" value="InterPro"/>
</dbReference>
<dbReference type="Proteomes" id="UP000193642">
    <property type="component" value="Unassembled WGS sequence"/>
</dbReference>
<reference evidence="4 5" key="1">
    <citation type="submission" date="2016-07" db="EMBL/GenBank/DDBJ databases">
        <title>Pervasive Adenine N6-methylation of Active Genes in Fungi.</title>
        <authorList>
            <consortium name="DOE Joint Genome Institute"/>
            <person name="Mondo S.J."/>
            <person name="Dannebaum R.O."/>
            <person name="Kuo R.C."/>
            <person name="Labutti K."/>
            <person name="Haridas S."/>
            <person name="Kuo A."/>
            <person name="Salamov A."/>
            <person name="Ahrendt S.R."/>
            <person name="Lipzen A."/>
            <person name="Sullivan W."/>
            <person name="Andreopoulos W.B."/>
            <person name="Clum A."/>
            <person name="Lindquist E."/>
            <person name="Daum C."/>
            <person name="Ramamoorthy G.K."/>
            <person name="Gryganskyi A."/>
            <person name="Culley D."/>
            <person name="Magnuson J.K."/>
            <person name="James T.Y."/>
            <person name="O'Malley M.A."/>
            <person name="Stajich J.E."/>
            <person name="Spatafora J.W."/>
            <person name="Visel A."/>
            <person name="Grigoriev I.V."/>
        </authorList>
    </citation>
    <scope>NUCLEOTIDE SEQUENCE [LARGE SCALE GENOMIC DNA]</scope>
    <source>
        <strain evidence="4 5">JEL800</strain>
    </source>
</reference>
<dbReference type="AlphaFoldDB" id="A0A1Y2CQK7"/>
<feature type="transmembrane region" description="Helical" evidence="2">
    <location>
        <begin position="626"/>
        <end position="647"/>
    </location>
</feature>
<feature type="compositionally biased region" description="Low complexity" evidence="1">
    <location>
        <begin position="861"/>
        <end position="884"/>
    </location>
</feature>
<dbReference type="PANTHER" id="PTHR11319">
    <property type="entry name" value="G PROTEIN-COUPLED RECEPTOR-RELATED"/>
    <property type="match status" value="1"/>
</dbReference>
<accession>A0A1Y2CQK7</accession>
<dbReference type="SUPFAM" id="SSF53850">
    <property type="entry name" value="Periplasmic binding protein-like II"/>
    <property type="match status" value="1"/>
</dbReference>
<feature type="transmembrane region" description="Helical" evidence="2">
    <location>
        <begin position="545"/>
        <end position="567"/>
    </location>
</feature>
<feature type="transmembrane region" description="Helical" evidence="2">
    <location>
        <begin position="681"/>
        <end position="705"/>
    </location>
</feature>